<dbReference type="EMBL" id="FZNR01000023">
    <property type="protein sequence ID" value="SNS76866.1"/>
    <property type="molecule type" value="Genomic_DNA"/>
</dbReference>
<dbReference type="OrthoDB" id="3298391at2"/>
<keyword evidence="2" id="KW-1185">Reference proteome</keyword>
<accession>A0A239H600</accession>
<sequence>MTRLIDEVDLETPEVDAAEQAIPAWLDDDSDEKPAYIGMTAPTSAEADEWDAEEQNRVVEFDDEYR</sequence>
<evidence type="ECO:0000313" key="1">
    <source>
        <dbReference type="EMBL" id="SNS76866.1"/>
    </source>
</evidence>
<gene>
    <name evidence="1" type="ORF">SAMN06264365_12378</name>
</gene>
<proteinExistence type="predicted"/>
<protein>
    <submittedName>
        <fullName evidence="1">Uncharacterized protein</fullName>
    </submittedName>
</protein>
<name>A0A239H600_9ACTN</name>
<evidence type="ECO:0000313" key="2">
    <source>
        <dbReference type="Proteomes" id="UP000198415"/>
    </source>
</evidence>
<reference evidence="1 2" key="1">
    <citation type="submission" date="2017-06" db="EMBL/GenBank/DDBJ databases">
        <authorList>
            <person name="Kim H.J."/>
            <person name="Triplett B.A."/>
        </authorList>
    </citation>
    <scope>NUCLEOTIDE SEQUENCE [LARGE SCALE GENOMIC DNA]</scope>
    <source>
        <strain evidence="1 2">DSM 43151</strain>
    </source>
</reference>
<dbReference type="AlphaFoldDB" id="A0A239H600"/>
<organism evidence="1 2">
    <name type="scientific">Actinoplanes regularis</name>
    <dbReference type="NCBI Taxonomy" id="52697"/>
    <lineage>
        <taxon>Bacteria</taxon>
        <taxon>Bacillati</taxon>
        <taxon>Actinomycetota</taxon>
        <taxon>Actinomycetes</taxon>
        <taxon>Micromonosporales</taxon>
        <taxon>Micromonosporaceae</taxon>
        <taxon>Actinoplanes</taxon>
    </lineage>
</organism>
<dbReference type="Proteomes" id="UP000198415">
    <property type="component" value="Unassembled WGS sequence"/>
</dbReference>
<dbReference type="RefSeq" id="WP_089297988.1">
    <property type="nucleotide sequence ID" value="NZ_BOMU01000128.1"/>
</dbReference>